<dbReference type="AlphaFoldDB" id="A0A024WJR9"/>
<protein>
    <submittedName>
        <fullName evidence="1">Uncharacterized protein</fullName>
    </submittedName>
</protein>
<dbReference type="EMBL" id="KI925605">
    <property type="protein sequence ID" value="ETW47489.1"/>
    <property type="molecule type" value="Genomic_DNA"/>
</dbReference>
<evidence type="ECO:0000313" key="2">
    <source>
        <dbReference type="Proteomes" id="UP000030699"/>
    </source>
</evidence>
<evidence type="ECO:0000313" key="1">
    <source>
        <dbReference type="EMBL" id="ETW47489.1"/>
    </source>
</evidence>
<sequence>MNISLHTDIFFSNNNINEEFVRNIYVTFIYVKRKEQNNLFVILQNDSINVFITKNVFRKIFYIYQCITHVNNNICNVKNKKKYNCNYNKKIYNCNYNKKKYNCNYNKKIYNCNYNKKKYNCNYNKKKYNCNYNKKKYNCNYNKKIYSCNYNKKIYSCNYNNRDVKNYDLTNIHINEKNNKYDTLQIIQNKKDLFQYNKDHIYYNSRDIYSLLNNYKEKIFFNQSEDIYNLKNDKETCLLMFYINKKKKKTKSKEYPQSLININVDKNQKIDTKPLYIFPVLRENYIKKEDIIMYRKNNIFHFFTNVCIYNNTNYDIIFLYKNYKTLLYSKKNNYISNFQHVEEPFCILLFYKKKLFVSKKINIYHNFQKGSYHNRFDTNHLHIKDRRQHKEIKKTFNLCENINNNKMNRNIKDCNYSSGGIYHIPCNQGVCYKNLVSLKEDEKWKEYFSLIRCHGKEQDKKCNNDIKYTCHMPNNTHRMFELIKRKYIKSFLNNTHISYDKNGIEFIIDMTAIQNNNWLYIHIDAHVKLLNLLPLQVFFKCRDKIQTIKSFQKKDIFFQDITLNVSSNEFKDVNKLKIIYQKEDETRKKGDTIIINHDNKNKNNNNNDDDDNNIIPCVYRKQNFHLNYFRFNKEIIITCHTVIFLYDVHMKNIQINDDKLFFVTKDKYSNSNNIANEMKEPYIYPLKKIKKFESFYNEPCKYIIMENKKIEKIYSNTNIEIKIKGNNQSISNYVHTYMIICWKRQDQLSNYINDKLHMSSIFPYYDTNKETNDITQDRKCYNNNNNNDINNDNNGNNTNYLFNNNMLSPYNNFINQIILIHPYFILINNTNFNLVMCTSCNFYNNNNNNNNKNYKTSEREINKNKRNYYFPRHSSHVINLISLDVDRNFFFYISNSNNINNYPFICGKVDITKESTIILCFLNNKNIKHKENTTKHNHNNNYNMNNNNDMKYINTEKQTYHVTFIHLKISICKGFKLQGYYKKNVFPNIIKSMLIIIYKKIML</sequence>
<organism evidence="1 2">
    <name type="scientific">Plasmodium falciparum MaliPS096_E11</name>
    <dbReference type="NCBI Taxonomy" id="1036727"/>
    <lineage>
        <taxon>Eukaryota</taxon>
        <taxon>Sar</taxon>
        <taxon>Alveolata</taxon>
        <taxon>Apicomplexa</taxon>
        <taxon>Aconoidasida</taxon>
        <taxon>Haemosporida</taxon>
        <taxon>Plasmodiidae</taxon>
        <taxon>Plasmodium</taxon>
        <taxon>Plasmodium (Laverania)</taxon>
    </lineage>
</organism>
<dbReference type="Proteomes" id="UP000030699">
    <property type="component" value="Unassembled WGS sequence"/>
</dbReference>
<accession>A0A024WJR9</accession>
<name>A0A024WJR9_PLAFA</name>
<reference evidence="1 2" key="1">
    <citation type="submission" date="2013-02" db="EMBL/GenBank/DDBJ databases">
        <title>The Genome Annotation of Plasmodium falciparum MaliPS096_E11.</title>
        <authorList>
            <consortium name="The Broad Institute Genome Sequencing Platform"/>
            <consortium name="The Broad Institute Genome Sequencing Center for Infectious Disease"/>
            <person name="Neafsey D."/>
            <person name="Hoffman S."/>
            <person name="Volkman S."/>
            <person name="Rosenthal P."/>
            <person name="Walker B."/>
            <person name="Young S.K."/>
            <person name="Zeng Q."/>
            <person name="Gargeya S."/>
            <person name="Fitzgerald M."/>
            <person name="Haas B."/>
            <person name="Abouelleil A."/>
            <person name="Allen A.W."/>
            <person name="Alvarado L."/>
            <person name="Arachchi H.M."/>
            <person name="Berlin A.M."/>
            <person name="Chapman S.B."/>
            <person name="Gainer-Dewar J."/>
            <person name="Goldberg J."/>
            <person name="Griggs A."/>
            <person name="Gujja S."/>
            <person name="Hansen M."/>
            <person name="Howarth C."/>
            <person name="Imamovic A."/>
            <person name="Ireland A."/>
            <person name="Larimer J."/>
            <person name="McCowan C."/>
            <person name="Murphy C."/>
            <person name="Pearson M."/>
            <person name="Poon T.W."/>
            <person name="Priest M."/>
            <person name="Roberts A."/>
            <person name="Saif S."/>
            <person name="Shea T."/>
            <person name="Sisk P."/>
            <person name="Sykes S."/>
            <person name="Wortman J."/>
            <person name="Nusbaum C."/>
            <person name="Birren B."/>
        </authorList>
    </citation>
    <scope>NUCLEOTIDE SEQUENCE [LARGE SCALE GENOMIC DNA]</scope>
    <source>
        <strain evidence="1 2">MaliPS096_E11</strain>
    </source>
</reference>
<reference evidence="1 2" key="2">
    <citation type="submission" date="2013-02" db="EMBL/GenBank/DDBJ databases">
        <title>The Genome Sequence of Plasmodium falciparum MaliPS096_E11.</title>
        <authorList>
            <consortium name="The Broad Institute Genome Sequencing Platform"/>
            <consortium name="The Broad Institute Genome Sequencing Center for Infectious Disease"/>
            <person name="Neafsey D."/>
            <person name="Cheeseman I."/>
            <person name="Volkman S."/>
            <person name="Adams J."/>
            <person name="Walker B."/>
            <person name="Young S.K."/>
            <person name="Zeng Q."/>
            <person name="Gargeya S."/>
            <person name="Fitzgerald M."/>
            <person name="Haas B."/>
            <person name="Abouelleil A."/>
            <person name="Alvarado L."/>
            <person name="Arachchi H.M."/>
            <person name="Berlin A.M."/>
            <person name="Chapman S.B."/>
            <person name="Dewar J."/>
            <person name="Goldberg J."/>
            <person name="Griggs A."/>
            <person name="Gujja S."/>
            <person name="Hansen M."/>
            <person name="Howarth C."/>
            <person name="Imamovic A."/>
            <person name="Larimer J."/>
            <person name="McCowan C."/>
            <person name="Murphy C."/>
            <person name="Neiman D."/>
            <person name="Pearson M."/>
            <person name="Priest M."/>
            <person name="Roberts A."/>
            <person name="Saif S."/>
            <person name="Shea T."/>
            <person name="Sisk P."/>
            <person name="Sykes S."/>
            <person name="Wortman J."/>
            <person name="Nusbaum C."/>
            <person name="Birren B."/>
        </authorList>
    </citation>
    <scope>NUCLEOTIDE SEQUENCE [LARGE SCALE GENOMIC DNA]</scope>
    <source>
        <strain evidence="1 2">MaliPS096_E11</strain>
    </source>
</reference>
<gene>
    <name evidence="1" type="ORF">PFMALIP_04352</name>
</gene>
<proteinExistence type="predicted"/>